<feature type="transmembrane region" description="Helical" evidence="2">
    <location>
        <begin position="17"/>
        <end position="37"/>
    </location>
</feature>
<reference evidence="3" key="2">
    <citation type="submission" date="2023-02" db="EMBL/GenBank/DDBJ databases">
        <authorList>
            <consortium name="DOE Joint Genome Institute"/>
            <person name="Mondo S.J."/>
            <person name="Chang Y."/>
            <person name="Wang Y."/>
            <person name="Ahrendt S."/>
            <person name="Andreopoulos W."/>
            <person name="Barry K."/>
            <person name="Beard J."/>
            <person name="Benny G.L."/>
            <person name="Blankenship S."/>
            <person name="Bonito G."/>
            <person name="Cuomo C."/>
            <person name="Desiro A."/>
            <person name="Gervers K.A."/>
            <person name="Hundley H."/>
            <person name="Kuo A."/>
            <person name="LaButti K."/>
            <person name="Lang B.F."/>
            <person name="Lipzen A."/>
            <person name="O'Donnell K."/>
            <person name="Pangilinan J."/>
            <person name="Reynolds N."/>
            <person name="Sandor L."/>
            <person name="Smith M.W."/>
            <person name="Tsang A."/>
            <person name="Grigoriev I.V."/>
            <person name="Stajich J.E."/>
            <person name="Spatafora J.W."/>
        </authorList>
    </citation>
    <scope>NUCLEOTIDE SEQUENCE</scope>
    <source>
        <strain evidence="3">RSA 2281</strain>
    </source>
</reference>
<keyword evidence="2" id="KW-0472">Membrane</keyword>
<name>A0AAD5PCR7_9FUNG</name>
<feature type="region of interest" description="Disordered" evidence="1">
    <location>
        <begin position="286"/>
        <end position="309"/>
    </location>
</feature>
<dbReference type="EMBL" id="JAIXMP010000019">
    <property type="protein sequence ID" value="KAI9258194.1"/>
    <property type="molecule type" value="Genomic_DNA"/>
</dbReference>
<keyword evidence="2" id="KW-0812">Transmembrane</keyword>
<feature type="transmembrane region" description="Helical" evidence="2">
    <location>
        <begin position="184"/>
        <end position="207"/>
    </location>
</feature>
<feature type="transmembrane region" description="Helical" evidence="2">
    <location>
        <begin position="80"/>
        <end position="101"/>
    </location>
</feature>
<evidence type="ECO:0000256" key="1">
    <source>
        <dbReference type="SAM" id="MobiDB-lite"/>
    </source>
</evidence>
<proteinExistence type="predicted"/>
<dbReference type="AlphaFoldDB" id="A0AAD5PCR7"/>
<accession>A0AAD5PCR7</accession>
<feature type="compositionally biased region" description="Acidic residues" evidence="1">
    <location>
        <begin position="218"/>
        <end position="235"/>
    </location>
</feature>
<dbReference type="Proteomes" id="UP001209540">
    <property type="component" value="Unassembled WGS sequence"/>
</dbReference>
<feature type="transmembrane region" description="Helical" evidence="2">
    <location>
        <begin position="49"/>
        <end position="74"/>
    </location>
</feature>
<reference evidence="3" key="1">
    <citation type="journal article" date="2022" name="IScience">
        <title>Evolution of zygomycete secretomes and the origins of terrestrial fungal ecologies.</title>
        <authorList>
            <person name="Chang Y."/>
            <person name="Wang Y."/>
            <person name="Mondo S."/>
            <person name="Ahrendt S."/>
            <person name="Andreopoulos W."/>
            <person name="Barry K."/>
            <person name="Beard J."/>
            <person name="Benny G.L."/>
            <person name="Blankenship S."/>
            <person name="Bonito G."/>
            <person name="Cuomo C."/>
            <person name="Desiro A."/>
            <person name="Gervers K.A."/>
            <person name="Hundley H."/>
            <person name="Kuo A."/>
            <person name="LaButti K."/>
            <person name="Lang B.F."/>
            <person name="Lipzen A."/>
            <person name="O'Donnell K."/>
            <person name="Pangilinan J."/>
            <person name="Reynolds N."/>
            <person name="Sandor L."/>
            <person name="Smith M.E."/>
            <person name="Tsang A."/>
            <person name="Grigoriev I.V."/>
            <person name="Stajich J.E."/>
            <person name="Spatafora J.W."/>
        </authorList>
    </citation>
    <scope>NUCLEOTIDE SEQUENCE</scope>
    <source>
        <strain evidence="3">RSA 2281</strain>
    </source>
</reference>
<comment type="caution">
    <text evidence="3">The sequence shown here is derived from an EMBL/GenBank/DDBJ whole genome shotgun (WGS) entry which is preliminary data.</text>
</comment>
<evidence type="ECO:0000313" key="3">
    <source>
        <dbReference type="EMBL" id="KAI9258194.1"/>
    </source>
</evidence>
<feature type="transmembrane region" description="Helical" evidence="2">
    <location>
        <begin position="155"/>
        <end position="177"/>
    </location>
</feature>
<keyword evidence="4" id="KW-1185">Reference proteome</keyword>
<feature type="region of interest" description="Disordered" evidence="1">
    <location>
        <begin position="215"/>
        <end position="273"/>
    </location>
</feature>
<gene>
    <name evidence="3" type="ORF">BDA99DRAFT_441145</name>
</gene>
<feature type="compositionally biased region" description="Polar residues" evidence="1">
    <location>
        <begin position="237"/>
        <end position="257"/>
    </location>
</feature>
<evidence type="ECO:0000256" key="2">
    <source>
        <dbReference type="SAM" id="Phobius"/>
    </source>
</evidence>
<evidence type="ECO:0000313" key="4">
    <source>
        <dbReference type="Proteomes" id="UP001209540"/>
    </source>
</evidence>
<organism evidence="3 4">
    <name type="scientific">Phascolomyces articulosus</name>
    <dbReference type="NCBI Taxonomy" id="60185"/>
    <lineage>
        <taxon>Eukaryota</taxon>
        <taxon>Fungi</taxon>
        <taxon>Fungi incertae sedis</taxon>
        <taxon>Mucoromycota</taxon>
        <taxon>Mucoromycotina</taxon>
        <taxon>Mucoromycetes</taxon>
        <taxon>Mucorales</taxon>
        <taxon>Lichtheimiaceae</taxon>
        <taxon>Phascolomyces</taxon>
    </lineage>
</organism>
<feature type="transmembrane region" description="Helical" evidence="2">
    <location>
        <begin position="113"/>
        <end position="135"/>
    </location>
</feature>
<keyword evidence="2" id="KW-1133">Transmembrane helix</keyword>
<sequence>MDPTIEQSDPTLPDPKAAAFSIMFVSVGFSCFIWQSIRSGWMFYKIRKPIHGVVFFQALLGAVLTFVTLLTSLVSINCKFTLFFSVIAVNTGDICLQSVLLWKAFLGNNRSKVILGIGILPLMGLVVFIVANITVAQSSSQLSANVCNTNYPTMIVIIKAALDFSSNTFLSLCFILVIYRHYRVLVLGGSSPILYTIDWYLASYLIIKQLKYGRKEEGEEDEGEEDEDSYPEIDDAYNSNNNKHINSQLSQQPTLTTPRHHSDQFTMVDHSQPTLLEKPISLLLKNNDTKLKDDHQEDEDDGDEERENY</sequence>
<protein>
    <submittedName>
        <fullName evidence="3">Uncharacterized protein</fullName>
    </submittedName>
</protein>
<feature type="compositionally biased region" description="Acidic residues" evidence="1">
    <location>
        <begin position="296"/>
        <end position="309"/>
    </location>
</feature>